<dbReference type="GO" id="GO:0005543">
    <property type="term" value="F:phospholipid binding"/>
    <property type="evidence" value="ECO:0007669"/>
    <property type="project" value="TreeGrafter"/>
</dbReference>
<proteinExistence type="predicted"/>
<dbReference type="Pfam" id="PF02684">
    <property type="entry name" value="LpxB"/>
    <property type="match status" value="1"/>
</dbReference>
<dbReference type="InterPro" id="IPR003835">
    <property type="entry name" value="Glyco_trans_19"/>
</dbReference>
<evidence type="ECO:0000256" key="8">
    <source>
        <dbReference type="ARBA" id="ARBA00023098"/>
    </source>
</evidence>
<comment type="function">
    <text evidence="1">Condensation of UDP-2,3-diacylglucosamine and 2,3-diacylglucosamine-1-phosphate to form lipid A disaccharide, a precursor of lipid A, a phosphorylated glycolipid that anchors the lipopolysaccharide to the outer membrane of the cell.</text>
</comment>
<evidence type="ECO:0000256" key="9">
    <source>
        <dbReference type="ARBA" id="ARBA00048975"/>
    </source>
</evidence>
<dbReference type="SUPFAM" id="SSF53756">
    <property type="entry name" value="UDP-Glycosyltransferase/glycogen phosphorylase"/>
    <property type="match status" value="1"/>
</dbReference>
<organism evidence="11 12">
    <name type="scientific">Campylobacter rectus</name>
    <name type="common">Wolinella recta</name>
    <dbReference type="NCBI Taxonomy" id="203"/>
    <lineage>
        <taxon>Bacteria</taxon>
        <taxon>Pseudomonadati</taxon>
        <taxon>Campylobacterota</taxon>
        <taxon>Epsilonproteobacteria</taxon>
        <taxon>Campylobacterales</taxon>
        <taxon>Campylobacteraceae</taxon>
        <taxon>Campylobacter</taxon>
    </lineage>
</organism>
<comment type="catalytic activity">
    <reaction evidence="9">
        <text>a lipid X + a UDP-2-N,3-O-bis[(3R)-3-hydroxyacyl]-alpha-D-glucosamine = a lipid A disaccharide + UDP + H(+)</text>
        <dbReference type="Rhea" id="RHEA:67828"/>
        <dbReference type="ChEBI" id="CHEBI:15378"/>
        <dbReference type="ChEBI" id="CHEBI:58223"/>
        <dbReference type="ChEBI" id="CHEBI:137748"/>
        <dbReference type="ChEBI" id="CHEBI:176338"/>
        <dbReference type="ChEBI" id="CHEBI:176343"/>
        <dbReference type="EC" id="2.4.1.182"/>
    </reaction>
</comment>
<evidence type="ECO:0000313" key="12">
    <source>
        <dbReference type="Proteomes" id="UP000502377"/>
    </source>
</evidence>
<evidence type="ECO:0000256" key="7">
    <source>
        <dbReference type="ARBA" id="ARBA00022679"/>
    </source>
</evidence>
<reference evidence="11 12" key="1">
    <citation type="submission" date="2016-07" db="EMBL/GenBank/DDBJ databases">
        <title>Comparative genomics of the Campylobacter concisus group.</title>
        <authorList>
            <person name="Miller W.G."/>
            <person name="Yee E."/>
            <person name="Chapman M.H."/>
            <person name="Huynh S."/>
            <person name="Bono J.L."/>
            <person name="On S.L.W."/>
            <person name="StLeger J."/>
            <person name="Foster G."/>
            <person name="Parker C.T."/>
        </authorList>
    </citation>
    <scope>NUCLEOTIDE SEQUENCE [LARGE SCALE GENOMIC DNA]</scope>
    <source>
        <strain evidence="11 12">ATCC 33238</strain>
    </source>
</reference>
<keyword evidence="5" id="KW-0441">Lipid A biosynthesis</keyword>
<evidence type="ECO:0000256" key="3">
    <source>
        <dbReference type="ARBA" id="ARBA00020902"/>
    </source>
</evidence>
<dbReference type="KEGG" id="crx:CRECT_2099"/>
<evidence type="ECO:0000256" key="5">
    <source>
        <dbReference type="ARBA" id="ARBA00022556"/>
    </source>
</evidence>
<keyword evidence="6 11" id="KW-0328">Glycosyltransferase</keyword>
<dbReference type="GO" id="GO:0008915">
    <property type="term" value="F:lipid-A-disaccharide synthase activity"/>
    <property type="evidence" value="ECO:0007669"/>
    <property type="project" value="UniProtKB-UniRule"/>
</dbReference>
<sequence length="344" mass="38482">MKLLVSCLEASANLHLEQVLEYLPKCELKGIFDEKFGEPFMRSSEFSAMGFVEVLPLYFKAKRAIKEMTRLAGQCDAVLLIDSPAFNLPLAKAIKEAGIKTPVTYYILPQVWAWKAGRVAKVEAYCDHLASILPFDGMYYNRSRYVGHPLLDELRVRKNELLQSGKIAFMPGSRRAEISRLMPIFREVASRIGGKEKLLVVPPFLANDMQIYGDVSDFNVVTDAPRALLQSEFAFICSGTATLQAALVGTPFVLAYKAKAIDIMIARMFVKLRHIGLANIMFDFMGEAALHEELLQEKVTPSNLIKAYESCDKEKFIKGCEKLRKYLKHGSAASVAQILITNKG</sequence>
<dbReference type="PANTHER" id="PTHR30372">
    <property type="entry name" value="LIPID-A-DISACCHARIDE SYNTHASE"/>
    <property type="match status" value="1"/>
</dbReference>
<name>A0A6G5QQ66_CAMRE</name>
<keyword evidence="7 11" id="KW-0808">Transferase</keyword>
<dbReference type="GO" id="GO:0009245">
    <property type="term" value="P:lipid A biosynthetic process"/>
    <property type="evidence" value="ECO:0007669"/>
    <property type="project" value="UniProtKB-UniRule"/>
</dbReference>
<protein>
    <recommendedName>
        <fullName evidence="3 10">Lipid-A-disaccharide synthase</fullName>
        <ecNumber evidence="2 10">2.4.1.182</ecNumber>
    </recommendedName>
</protein>
<keyword evidence="4" id="KW-0444">Lipid biosynthesis</keyword>
<evidence type="ECO:0000256" key="1">
    <source>
        <dbReference type="ARBA" id="ARBA00002056"/>
    </source>
</evidence>
<evidence type="ECO:0000256" key="2">
    <source>
        <dbReference type="ARBA" id="ARBA00012687"/>
    </source>
</evidence>
<dbReference type="NCBIfam" id="TIGR00215">
    <property type="entry name" value="lpxB"/>
    <property type="match status" value="1"/>
</dbReference>
<evidence type="ECO:0000256" key="10">
    <source>
        <dbReference type="NCBIfam" id="TIGR00215"/>
    </source>
</evidence>
<dbReference type="EC" id="2.4.1.182" evidence="2 10"/>
<evidence type="ECO:0000313" key="11">
    <source>
        <dbReference type="EMBL" id="QCD47702.1"/>
    </source>
</evidence>
<dbReference type="Proteomes" id="UP000502377">
    <property type="component" value="Chromosome"/>
</dbReference>
<dbReference type="AlphaFoldDB" id="A0A6G5QQ66"/>
<dbReference type="RefSeq" id="WP_002943760.1">
    <property type="nucleotide sequence ID" value="NZ_CP012543.1"/>
</dbReference>
<dbReference type="PANTHER" id="PTHR30372:SF4">
    <property type="entry name" value="LIPID-A-DISACCHARIDE SYNTHASE, MITOCHONDRIAL-RELATED"/>
    <property type="match status" value="1"/>
</dbReference>
<dbReference type="EMBL" id="CP012543">
    <property type="protein sequence ID" value="QCD47702.1"/>
    <property type="molecule type" value="Genomic_DNA"/>
</dbReference>
<evidence type="ECO:0000256" key="4">
    <source>
        <dbReference type="ARBA" id="ARBA00022516"/>
    </source>
</evidence>
<accession>A0A6G5QQ66</accession>
<keyword evidence="8" id="KW-0443">Lipid metabolism</keyword>
<gene>
    <name evidence="11" type="primary">lpxB</name>
    <name evidence="11" type="ORF">CRECT_2099</name>
</gene>
<dbReference type="GO" id="GO:0016020">
    <property type="term" value="C:membrane"/>
    <property type="evidence" value="ECO:0007669"/>
    <property type="project" value="GOC"/>
</dbReference>
<evidence type="ECO:0000256" key="6">
    <source>
        <dbReference type="ARBA" id="ARBA00022676"/>
    </source>
</evidence>